<keyword evidence="2" id="KW-0812">Transmembrane</keyword>
<dbReference type="Gene3D" id="1.10.443.10">
    <property type="entry name" value="Intergrase catalytic core"/>
    <property type="match status" value="1"/>
</dbReference>
<dbReference type="RefSeq" id="XP_006818599.1">
    <property type="nucleotide sequence ID" value="XM_006818536.1"/>
</dbReference>
<protein>
    <submittedName>
        <fullName evidence="5">Uncharacterized protein LOC102801529</fullName>
    </submittedName>
</protein>
<keyword evidence="1" id="KW-0233">DNA recombination</keyword>
<name>A0ABM0MF08_SACKO</name>
<evidence type="ECO:0000313" key="5">
    <source>
        <dbReference type="RefSeq" id="XP_006818599.1"/>
    </source>
</evidence>
<dbReference type="GeneID" id="102801529"/>
<feature type="transmembrane region" description="Helical" evidence="2">
    <location>
        <begin position="77"/>
        <end position="98"/>
    </location>
</feature>
<dbReference type="InterPro" id="IPR052925">
    <property type="entry name" value="Phage_Integrase-like_Recomb"/>
</dbReference>
<proteinExistence type="predicted"/>
<accession>A0ABM0MF08</accession>
<evidence type="ECO:0000313" key="4">
    <source>
        <dbReference type="Proteomes" id="UP000694865"/>
    </source>
</evidence>
<dbReference type="PANTHER" id="PTHR34605">
    <property type="entry name" value="PHAGE_INTEGRASE DOMAIN-CONTAINING PROTEIN"/>
    <property type="match status" value="1"/>
</dbReference>
<keyword evidence="4" id="KW-1185">Reference proteome</keyword>
<organism evidence="4 5">
    <name type="scientific">Saccoglossus kowalevskii</name>
    <name type="common">Acorn worm</name>
    <dbReference type="NCBI Taxonomy" id="10224"/>
    <lineage>
        <taxon>Eukaryota</taxon>
        <taxon>Metazoa</taxon>
        <taxon>Hemichordata</taxon>
        <taxon>Enteropneusta</taxon>
        <taxon>Harrimaniidae</taxon>
        <taxon>Saccoglossus</taxon>
    </lineage>
</organism>
<sequence length="263" mass="29757">MIRLYLAGIRFRYIEAGVPNPWQVTVSVPLVRVNLLLRAIKRNQGRGTRPRCAFTADIIYLMFSTLELGVFTQFIDILMQTVVLVAFFGFLCCGEFTVRSYGAFNRDFHLCIEDVSFQGDAQVLLRLKSSKSDQFREGVVIRLFRNDRMCPVQSLKRYLSLRVALRPRPSLGDPLFVTKGNLPLTRSVFLQYLRRLVCSLGLSSFQFTGHSFRIGAATSAANAGIQDHMIKALGRWSSDSYLRYFHTSGMSVRSAHSTLASSF</sequence>
<dbReference type="InterPro" id="IPR013762">
    <property type="entry name" value="Integrase-like_cat_sf"/>
</dbReference>
<dbReference type="Pfam" id="PF00589">
    <property type="entry name" value="Phage_integrase"/>
    <property type="match status" value="1"/>
</dbReference>
<dbReference type="Proteomes" id="UP000694865">
    <property type="component" value="Unplaced"/>
</dbReference>
<dbReference type="SUPFAM" id="SSF56349">
    <property type="entry name" value="DNA breaking-rejoining enzymes"/>
    <property type="match status" value="1"/>
</dbReference>
<dbReference type="InterPro" id="IPR002104">
    <property type="entry name" value="Integrase_catalytic"/>
</dbReference>
<gene>
    <name evidence="5" type="primary">LOC102801529</name>
</gene>
<feature type="domain" description="Tyr recombinase" evidence="3">
    <location>
        <begin position="49"/>
        <end position="257"/>
    </location>
</feature>
<reference evidence="5" key="1">
    <citation type="submission" date="2025-08" db="UniProtKB">
        <authorList>
            <consortium name="RefSeq"/>
        </authorList>
    </citation>
    <scope>IDENTIFICATION</scope>
    <source>
        <tissue evidence="5">Testes</tissue>
    </source>
</reference>
<dbReference type="PANTHER" id="PTHR34605:SF3">
    <property type="entry name" value="P CELL-TYPE AGGLUTINATION PROTEIN MAP4-LIKE-RELATED"/>
    <property type="match status" value="1"/>
</dbReference>
<keyword evidence="2" id="KW-1133">Transmembrane helix</keyword>
<dbReference type="PROSITE" id="PS51898">
    <property type="entry name" value="TYR_RECOMBINASE"/>
    <property type="match status" value="1"/>
</dbReference>
<keyword evidence="2" id="KW-0472">Membrane</keyword>
<evidence type="ECO:0000256" key="2">
    <source>
        <dbReference type="SAM" id="Phobius"/>
    </source>
</evidence>
<evidence type="ECO:0000259" key="3">
    <source>
        <dbReference type="PROSITE" id="PS51898"/>
    </source>
</evidence>
<evidence type="ECO:0000256" key="1">
    <source>
        <dbReference type="ARBA" id="ARBA00023172"/>
    </source>
</evidence>
<dbReference type="InterPro" id="IPR011010">
    <property type="entry name" value="DNA_brk_join_enz"/>
</dbReference>